<reference evidence="3 4" key="1">
    <citation type="journal article" date="2013" name="Nature">
        <title>Insights into bilaterian evolution from three spiralian genomes.</title>
        <authorList>
            <person name="Simakov O."/>
            <person name="Marletaz F."/>
            <person name="Cho S.J."/>
            <person name="Edsinger-Gonzales E."/>
            <person name="Havlak P."/>
            <person name="Hellsten U."/>
            <person name="Kuo D.H."/>
            <person name="Larsson T."/>
            <person name="Lv J."/>
            <person name="Arendt D."/>
            <person name="Savage R."/>
            <person name="Osoegawa K."/>
            <person name="de Jong P."/>
            <person name="Grimwood J."/>
            <person name="Chapman J.A."/>
            <person name="Shapiro H."/>
            <person name="Aerts A."/>
            <person name="Otillar R.P."/>
            <person name="Terry A.Y."/>
            <person name="Boore J.L."/>
            <person name="Grigoriev I.V."/>
            <person name="Lindberg D.R."/>
            <person name="Seaver E.C."/>
            <person name="Weisblat D.A."/>
            <person name="Putnam N.H."/>
            <person name="Rokhsar D.S."/>
        </authorList>
    </citation>
    <scope>NUCLEOTIDE SEQUENCE [LARGE SCALE GENOMIC DNA]</scope>
</reference>
<keyword evidence="1" id="KW-0802">TPR repeat</keyword>
<dbReference type="InterPro" id="IPR019734">
    <property type="entry name" value="TPR_rpt"/>
</dbReference>
<dbReference type="Gene3D" id="1.25.40.10">
    <property type="entry name" value="Tetratricopeptide repeat domain"/>
    <property type="match status" value="2"/>
</dbReference>
<feature type="compositionally biased region" description="Polar residues" evidence="2">
    <location>
        <begin position="150"/>
        <end position="164"/>
    </location>
</feature>
<dbReference type="HOGENOM" id="CLU_271401_0_0_1"/>
<sequence length="1195" mass="136167">MMSSNEFSILVTGSNSSYSVVDSNDRKLVINVNDCDNVQIGDSNTLNYSTSKDSLAREDEMQSVSSSVSSVFSNQKPARVCKSTENMSLPDQFFQSPESFQQAHVENSSLPMFDNSPRYLATRSQGADDKCETGNASPVHIAELPKQCSCRTNGSSETLPSQTTSDERNSSILAMSSGSISNDSRISVTSIPSVSDFDNSSKSLLRNLSGSSMVGELLQLSPNCDVNTLDLFEEPLELAPFIGRQRERETIKHALNYRGRLIQIQGPMMVGKRRLAQQAIQELIAEDQNKPRITRHIPCKNLISWTEFLEMFSQRCDLEIKEYVKHCGVFSKFREKFNNESLILLFSNCEIFLSKNFSEQNVFEQSILYLLECCPSIQIVLTTQTSYNMDNRSQDLEIKRLDDVESFTLFQRSIRNIDALTYQDAVIERCYGLPPLILDAASLVKKNDSIFPITPEDLKQLLDDDVRWKRIHRQTVSGISDFFPGLTEYLQQRIADLSIFRASFSLESLKDILPPGRFNENILYDINELYKSSVVALVKEHEQVRLKVDPFVDAMLKTVLRDHVKCNDVTRLKYVSFFGKVLTRANSELFISSQETVYGYLQPDWLNLEQVLKQAIHCTGDTFQVFMQVAIDADDLLIRCFPSEALNFYKVIECSATKFGSSLECATLRAKLGRALTEIKETSDNLDKASLLFEKAEDVLVDSGPSCTLVAFYRDMSFNKFKRSLYQESFEYCHKALNTASEMDIDNSVTNHIISIRARLAIILNVLRDFKEAEILLFETLELAHIHTPYHPAIYKMLNSLGNNYEYSGQDNELALKYYRASLFERRKFEAMVPGDLVVALNNVGRQYAKQGKYDQGLQYLNEAYKICRKVEKENFNVGFTMFNMGSFHFAMGRIGQAVELLQQAIQNYKLCAIIGGENIIVRLTLSHCFIVKDDSKKARKCLQECLDYKQYFVERTHPPIDNYLLVLGHLIVFYRDDRKHLLDYLIEFIEEASRLLDLKLSTSDKDNIEDIHKLTCNYLDNVDTSRIHDIQERFRHKLLNMCIFCNQLQNCGYTCDELWIRASRIAATEVGFKNRLLNSPALNAATNRLKNKGQKQLTSDLHNVAPGMKDSKQLKDTLNLTSILNGNHDIRRTSKEFQFCGNGAFQFCRDKLVSGPNNNYERVATESTFPPESALSKGSLSKKRHDNCAIEDLI</sequence>
<proteinExistence type="predicted"/>
<organism evidence="3 4">
    <name type="scientific">Lottia gigantea</name>
    <name type="common">Giant owl limpet</name>
    <dbReference type="NCBI Taxonomy" id="225164"/>
    <lineage>
        <taxon>Eukaryota</taxon>
        <taxon>Metazoa</taxon>
        <taxon>Spiralia</taxon>
        <taxon>Lophotrochozoa</taxon>
        <taxon>Mollusca</taxon>
        <taxon>Gastropoda</taxon>
        <taxon>Patellogastropoda</taxon>
        <taxon>Lottioidea</taxon>
        <taxon>Lottiidae</taxon>
        <taxon>Lottia</taxon>
    </lineage>
</organism>
<keyword evidence="4" id="KW-1185">Reference proteome</keyword>
<dbReference type="Proteomes" id="UP000030746">
    <property type="component" value="Unassembled WGS sequence"/>
</dbReference>
<name>V4BDB0_LOTGI</name>
<dbReference type="CTD" id="20249851"/>
<evidence type="ECO:0000313" key="3">
    <source>
        <dbReference type="EMBL" id="ESO86384.1"/>
    </source>
</evidence>
<dbReference type="KEGG" id="lgi:LOTGIDRAFT_235440"/>
<dbReference type="InterPro" id="IPR011990">
    <property type="entry name" value="TPR-like_helical_dom_sf"/>
</dbReference>
<dbReference type="EMBL" id="KB203083">
    <property type="protein sequence ID" value="ESO86384.1"/>
    <property type="molecule type" value="Genomic_DNA"/>
</dbReference>
<dbReference type="OrthoDB" id="6092778at2759"/>
<dbReference type="SUPFAM" id="SSF81901">
    <property type="entry name" value="HCP-like"/>
    <property type="match status" value="1"/>
</dbReference>
<evidence type="ECO:0000313" key="4">
    <source>
        <dbReference type="Proteomes" id="UP000030746"/>
    </source>
</evidence>
<dbReference type="RefSeq" id="XP_009062924.1">
    <property type="nucleotide sequence ID" value="XM_009064676.1"/>
</dbReference>
<dbReference type="GeneID" id="20249851"/>
<dbReference type="OMA" id="ENYLIME"/>
<dbReference type="AlphaFoldDB" id="V4BDB0"/>
<protein>
    <submittedName>
        <fullName evidence="3">Uncharacterized protein</fullName>
    </submittedName>
</protein>
<feature type="region of interest" description="Disordered" evidence="2">
    <location>
        <begin position="150"/>
        <end position="169"/>
    </location>
</feature>
<gene>
    <name evidence="3" type="ORF">LOTGIDRAFT_235440</name>
</gene>
<dbReference type="Pfam" id="PF13424">
    <property type="entry name" value="TPR_12"/>
    <property type="match status" value="1"/>
</dbReference>
<dbReference type="STRING" id="225164.V4BDB0"/>
<evidence type="ECO:0000256" key="1">
    <source>
        <dbReference type="PROSITE-ProRule" id="PRU00339"/>
    </source>
</evidence>
<feature type="repeat" description="TPR" evidence="1">
    <location>
        <begin position="838"/>
        <end position="871"/>
    </location>
</feature>
<evidence type="ECO:0000256" key="2">
    <source>
        <dbReference type="SAM" id="MobiDB-lite"/>
    </source>
</evidence>
<accession>V4BDB0</accession>
<dbReference type="InterPro" id="IPR027417">
    <property type="entry name" value="P-loop_NTPase"/>
</dbReference>
<dbReference type="PROSITE" id="PS50005">
    <property type="entry name" value="TPR"/>
    <property type="match status" value="1"/>
</dbReference>
<dbReference type="PANTHER" id="PTHR19959:SF119">
    <property type="entry name" value="FUNGAL LIPASE-LIKE DOMAIN-CONTAINING PROTEIN"/>
    <property type="match status" value="1"/>
</dbReference>
<dbReference type="SMART" id="SM00028">
    <property type="entry name" value="TPR"/>
    <property type="match status" value="5"/>
</dbReference>
<dbReference type="SUPFAM" id="SSF52540">
    <property type="entry name" value="P-loop containing nucleoside triphosphate hydrolases"/>
    <property type="match status" value="1"/>
</dbReference>
<dbReference type="PANTHER" id="PTHR19959">
    <property type="entry name" value="KINESIN LIGHT CHAIN"/>
    <property type="match status" value="1"/>
</dbReference>